<dbReference type="Proteomes" id="UP001597525">
    <property type="component" value="Unassembled WGS sequence"/>
</dbReference>
<dbReference type="InterPro" id="IPR037126">
    <property type="entry name" value="PdaC/RsiV-like_sf"/>
</dbReference>
<evidence type="ECO:0000313" key="5">
    <source>
        <dbReference type="Proteomes" id="UP001597525"/>
    </source>
</evidence>
<reference evidence="5" key="1">
    <citation type="journal article" date="2019" name="Int. J. Syst. Evol. Microbiol.">
        <title>The Global Catalogue of Microorganisms (GCM) 10K type strain sequencing project: providing services to taxonomists for standard genome sequencing and annotation.</title>
        <authorList>
            <consortium name="The Broad Institute Genomics Platform"/>
            <consortium name="The Broad Institute Genome Sequencing Center for Infectious Disease"/>
            <person name="Wu L."/>
            <person name="Ma J."/>
        </authorList>
    </citation>
    <scope>NUCLEOTIDE SEQUENCE [LARGE SCALE GENOMIC DNA]</scope>
    <source>
        <strain evidence="5">KCTC 22814</strain>
    </source>
</reference>
<evidence type="ECO:0000259" key="3">
    <source>
        <dbReference type="Pfam" id="PF13739"/>
    </source>
</evidence>
<organism evidence="4 5">
    <name type="scientific">Sphingobacterium bambusae</name>
    <dbReference type="NCBI Taxonomy" id="662858"/>
    <lineage>
        <taxon>Bacteria</taxon>
        <taxon>Pseudomonadati</taxon>
        <taxon>Bacteroidota</taxon>
        <taxon>Sphingobacteriia</taxon>
        <taxon>Sphingobacteriales</taxon>
        <taxon>Sphingobacteriaceae</taxon>
        <taxon>Sphingobacterium</taxon>
    </lineage>
</organism>
<dbReference type="PROSITE" id="PS51257">
    <property type="entry name" value="PROKAR_LIPOPROTEIN"/>
    <property type="match status" value="1"/>
</dbReference>
<feature type="domain" description="Deacetylase PdaC" evidence="3">
    <location>
        <begin position="73"/>
        <end position="165"/>
    </location>
</feature>
<feature type="domain" description="DUF3298" evidence="2">
    <location>
        <begin position="191"/>
        <end position="261"/>
    </location>
</feature>
<evidence type="ECO:0000256" key="1">
    <source>
        <dbReference type="SAM" id="SignalP"/>
    </source>
</evidence>
<dbReference type="InterPro" id="IPR021729">
    <property type="entry name" value="DUF3298"/>
</dbReference>
<dbReference type="RefSeq" id="WP_320183923.1">
    <property type="nucleotide sequence ID" value="NZ_CP138332.1"/>
</dbReference>
<evidence type="ECO:0000313" key="4">
    <source>
        <dbReference type="EMBL" id="MFD2966131.1"/>
    </source>
</evidence>
<proteinExistence type="predicted"/>
<dbReference type="Pfam" id="PF13739">
    <property type="entry name" value="PdaC"/>
    <property type="match status" value="1"/>
</dbReference>
<dbReference type="InterPro" id="IPR025303">
    <property type="entry name" value="PdaC"/>
</dbReference>
<sequence length="282" mass="31369">MGKCVFKFSKLSNSSLFAGLLAALLASACFADRRSESSTQATNGSAAGDTLHYELKQFKAFSPYLTGTESSIDSTLFTAQYPVFNPEIDSMVLEAIFIDGEQTVEQVSESFLGGFNEYAEEQIDAGNEAFHAWFKHQDSKVVLNEPGVLTLRTAINDYTGGAHGMEIELWFTFDVAQKKRLALTDFVSDTTQLLTVAERHFKKLENLADTAAYGSSYFFANDSFVLPANFGLTREGLLFHYNPYEIKSYAEGSTTLVIPYSDIEELLTEEGRRLYKELSTKI</sequence>
<accession>A0ABW6BDM6</accession>
<name>A0ABW6BDM6_9SPHI</name>
<feature type="chain" id="PRO_5045655480" evidence="1">
    <location>
        <begin position="32"/>
        <end position="282"/>
    </location>
</feature>
<keyword evidence="1" id="KW-0732">Signal</keyword>
<protein>
    <submittedName>
        <fullName evidence="4">DUF3298 domain-containing protein</fullName>
    </submittedName>
</protein>
<keyword evidence="5" id="KW-1185">Reference proteome</keyword>
<evidence type="ECO:0000259" key="2">
    <source>
        <dbReference type="Pfam" id="PF11738"/>
    </source>
</evidence>
<feature type="signal peptide" evidence="1">
    <location>
        <begin position="1"/>
        <end position="31"/>
    </location>
</feature>
<gene>
    <name evidence="4" type="ORF">ACFS7Y_01970</name>
</gene>
<dbReference type="Pfam" id="PF11738">
    <property type="entry name" value="DUF3298"/>
    <property type="match status" value="1"/>
</dbReference>
<dbReference type="EMBL" id="JBHUPB010000003">
    <property type="protein sequence ID" value="MFD2966131.1"/>
    <property type="molecule type" value="Genomic_DNA"/>
</dbReference>
<comment type="caution">
    <text evidence="4">The sequence shown here is derived from an EMBL/GenBank/DDBJ whole genome shotgun (WGS) entry which is preliminary data.</text>
</comment>
<dbReference type="Gene3D" id="3.30.565.40">
    <property type="entry name" value="Fervidobacterium nodosum Rt17-B1 like"/>
    <property type="match status" value="1"/>
</dbReference>
<dbReference type="Gene3D" id="3.90.640.20">
    <property type="entry name" value="Heat-shock cognate protein, ATPase"/>
    <property type="match status" value="1"/>
</dbReference>